<name>A0A1Y3CCE3_9GAMM</name>
<dbReference type="EMBL" id="NEGB01000006">
    <property type="protein sequence ID" value="OTG64717.1"/>
    <property type="molecule type" value="Genomic_DNA"/>
</dbReference>
<protein>
    <recommendedName>
        <fullName evidence="1">DUF2846 domain-containing protein</fullName>
    </recommendedName>
</protein>
<dbReference type="OrthoDB" id="6355011at2"/>
<feature type="domain" description="DUF2846" evidence="1">
    <location>
        <begin position="83"/>
        <end position="167"/>
    </location>
</feature>
<comment type="caution">
    <text evidence="2">The sequence shown here is derived from an EMBL/GenBank/DDBJ whole genome shotgun (WGS) entry which is preliminary data.</text>
</comment>
<proteinExistence type="predicted"/>
<evidence type="ECO:0000259" key="1">
    <source>
        <dbReference type="Pfam" id="PF11008"/>
    </source>
</evidence>
<accession>A0A1Y3CCE3</accession>
<dbReference type="InterPro" id="IPR022548">
    <property type="entry name" value="DUF2846"/>
</dbReference>
<dbReference type="PROSITE" id="PS51257">
    <property type="entry name" value="PROKAR_LIPOPROTEIN"/>
    <property type="match status" value="1"/>
</dbReference>
<sequence>MRYLGLMFLASCGLTACQSHKAPQQLHATQVVSTLDAINFEKENSLIHAKLDQYKVGKFSVGSWVNQEPGQFFKLVKPQNPQAAIIYFYRPDSRWNRQEIIASNFFLNGKRVPSLISNHYYWVELAEGDYKLSLSRPLAVLHFQKPKVAYLSVKSGEQYFIKYEEEQFRGGPNGEAGLLRVGPLMQMPTRQALKEIGMTQLKTPGLNFVAEVTPEGRVIKPKQEINSGVYHASDDAHLSTPFKLWNPLTW</sequence>
<organism evidence="2 3">
    <name type="scientific">Acinetobacter silvestris</name>
    <dbReference type="NCBI Taxonomy" id="1977882"/>
    <lineage>
        <taxon>Bacteria</taxon>
        <taxon>Pseudomonadati</taxon>
        <taxon>Pseudomonadota</taxon>
        <taxon>Gammaproteobacteria</taxon>
        <taxon>Moraxellales</taxon>
        <taxon>Moraxellaceae</taxon>
        <taxon>Acinetobacter</taxon>
    </lineage>
</organism>
<dbReference type="AlphaFoldDB" id="A0A1Y3CCE3"/>
<dbReference type="RefSeq" id="WP_086204026.1">
    <property type="nucleotide sequence ID" value="NZ_NEGB01000006.1"/>
</dbReference>
<evidence type="ECO:0000313" key="2">
    <source>
        <dbReference type="EMBL" id="OTG64717.1"/>
    </source>
</evidence>
<reference evidence="2 3" key="1">
    <citation type="submission" date="2017-04" db="EMBL/GenBank/DDBJ databases">
        <title>High diversity of culturable Acinetobacter species in natural soil and water ecosystems.</title>
        <authorList>
            <person name="Nemec A."/>
            <person name="Radolfova-Krizova L."/>
        </authorList>
    </citation>
    <scope>NUCLEOTIDE SEQUENCE [LARGE SCALE GENOMIC DNA]</scope>
    <source>
        <strain evidence="2 3">ANC 4999</strain>
    </source>
</reference>
<dbReference type="Proteomes" id="UP000242765">
    <property type="component" value="Unassembled WGS sequence"/>
</dbReference>
<dbReference type="STRING" id="1977882.B9T28_10960"/>
<gene>
    <name evidence="2" type="ORF">B9T28_10960</name>
</gene>
<evidence type="ECO:0000313" key="3">
    <source>
        <dbReference type="Proteomes" id="UP000242765"/>
    </source>
</evidence>
<dbReference type="Pfam" id="PF11008">
    <property type="entry name" value="DUF2846"/>
    <property type="match status" value="1"/>
</dbReference>
<keyword evidence="3" id="KW-1185">Reference proteome</keyword>